<dbReference type="EMBL" id="SPLM01000144">
    <property type="protein sequence ID" value="TMW57607.1"/>
    <property type="molecule type" value="Genomic_DNA"/>
</dbReference>
<protein>
    <recommendedName>
        <fullName evidence="3">Biogenesis of lysosome-related organelles complex 1 subunit 1</fullName>
    </recommendedName>
</protein>
<dbReference type="Pfam" id="PF06320">
    <property type="entry name" value="GCN5L1"/>
    <property type="match status" value="1"/>
</dbReference>
<dbReference type="Proteomes" id="UP000794436">
    <property type="component" value="Unassembled WGS sequence"/>
</dbReference>
<organism evidence="1 2">
    <name type="scientific">Pythium oligandrum</name>
    <name type="common">Mycoparasitic fungus</name>
    <dbReference type="NCBI Taxonomy" id="41045"/>
    <lineage>
        <taxon>Eukaryota</taxon>
        <taxon>Sar</taxon>
        <taxon>Stramenopiles</taxon>
        <taxon>Oomycota</taxon>
        <taxon>Peronosporomycetes</taxon>
        <taxon>Pythiales</taxon>
        <taxon>Pythiaceae</taxon>
        <taxon>Pythium</taxon>
    </lineage>
</organism>
<name>A0A8K1C6T2_PYTOL</name>
<gene>
    <name evidence="1" type="ORF">Poli38472_003532</name>
</gene>
<evidence type="ECO:0000313" key="1">
    <source>
        <dbReference type="EMBL" id="TMW57607.1"/>
    </source>
</evidence>
<dbReference type="AlphaFoldDB" id="A0A8K1C6T2"/>
<accession>A0A8K1C6T2</accession>
<evidence type="ECO:0008006" key="3">
    <source>
        <dbReference type="Google" id="ProtNLM"/>
    </source>
</evidence>
<proteinExistence type="predicted"/>
<dbReference type="OrthoDB" id="20018at2759"/>
<evidence type="ECO:0000313" key="2">
    <source>
        <dbReference type="Proteomes" id="UP000794436"/>
    </source>
</evidence>
<keyword evidence="2" id="KW-1185">Reference proteome</keyword>
<reference evidence="1" key="1">
    <citation type="submission" date="2019-03" db="EMBL/GenBank/DDBJ databases">
        <title>Long read genome sequence of the mycoparasitic Pythium oligandrum ATCC 38472 isolated from sugarbeet rhizosphere.</title>
        <authorList>
            <person name="Gaulin E."/>
        </authorList>
    </citation>
    <scope>NUCLEOTIDE SEQUENCE</scope>
    <source>
        <strain evidence="1">ATCC 38472_TT</strain>
    </source>
</reference>
<comment type="caution">
    <text evidence="1">The sequence shown here is derived from an EMBL/GenBank/DDBJ whole genome shotgun (WGS) entry which is preliminary data.</text>
</comment>
<sequence length="137" mass="15041">MMASVVAEGEERLAVHRQEAAQAKLAIAKALGDLQLAHNNLLASKLDTAISTQRRVEEEALSFSKNVNSLYQRATKWKSEQKRFRASLAGLDKFEDWAASVESDLQSIATNLEYVSAVLERESADANGSDTAYPKAQ</sequence>